<evidence type="ECO:0000313" key="1">
    <source>
        <dbReference type="EMBL" id="WAA13350.1"/>
    </source>
</evidence>
<keyword evidence="2" id="KW-1185">Reference proteome</keyword>
<dbReference type="InterPro" id="IPR023214">
    <property type="entry name" value="HAD_sf"/>
</dbReference>
<proteinExistence type="predicted"/>
<dbReference type="RefSeq" id="WP_275421510.1">
    <property type="nucleotide sequence ID" value="NZ_CP106877.1"/>
</dbReference>
<dbReference type="SFLD" id="SFLDG01129">
    <property type="entry name" value="C1.5:_HAD__Beta-PGM__Phosphata"/>
    <property type="match status" value="1"/>
</dbReference>
<dbReference type="CDD" id="cd07505">
    <property type="entry name" value="HAD_BPGM-like"/>
    <property type="match status" value="1"/>
</dbReference>
<sequence>MKHLQLAIFDMDGLLFDTERIHFRAFQRTAKKLGFDFTFDTYLKVVGVTDEKGKEILKEIYGENSAILNAFDLYQGEVERIIQEEGIPVKPGVDRLLDTLDEKHIKKCIASSSRPEVIERNIKLTGLFDRFDFYISGTEVKHGKPSPDIFLEALNRANVQPEHALVLEDSYHGLQAAVNAGIRCIIIPDLIEPNDEMKDKAYRIFDHLGQVAELLKN</sequence>
<dbReference type="Gene3D" id="3.40.50.1000">
    <property type="entry name" value="HAD superfamily/HAD-like"/>
    <property type="match status" value="1"/>
</dbReference>
<dbReference type="PANTHER" id="PTHR18901:SF38">
    <property type="entry name" value="PSEUDOURIDINE-5'-PHOSPHATASE"/>
    <property type="match status" value="1"/>
</dbReference>
<dbReference type="Gene3D" id="1.10.150.240">
    <property type="entry name" value="Putative phosphatase, domain 2"/>
    <property type="match status" value="1"/>
</dbReference>
<dbReference type="InterPro" id="IPR006439">
    <property type="entry name" value="HAD-SF_hydro_IA"/>
</dbReference>
<name>A0A9E8RY19_9BACI</name>
<dbReference type="SUPFAM" id="SSF56784">
    <property type="entry name" value="HAD-like"/>
    <property type="match status" value="1"/>
</dbReference>
<dbReference type="PRINTS" id="PR00413">
    <property type="entry name" value="HADHALOGNASE"/>
</dbReference>
<dbReference type="InterPro" id="IPR041492">
    <property type="entry name" value="HAD_2"/>
</dbReference>
<dbReference type="KEGG" id="fhl:OE105_04320"/>
<accession>A0A9E8RY19</accession>
<reference evidence="1" key="1">
    <citation type="submission" date="2022-09" db="EMBL/GenBank/DDBJ databases">
        <title>Complete Genomes of Fervidibacillus albus and Fervidibacillus halotolerans isolated from tidal flat sediments.</title>
        <authorList>
            <person name="Kwon K.K."/>
            <person name="Yang S.-H."/>
            <person name="Park M.J."/>
            <person name="Oh H.-M."/>
        </authorList>
    </citation>
    <scope>NUCLEOTIDE SEQUENCE</scope>
    <source>
        <strain evidence="1">MEBiC13594</strain>
    </source>
</reference>
<evidence type="ECO:0000313" key="2">
    <source>
        <dbReference type="Proteomes" id="UP001164726"/>
    </source>
</evidence>
<dbReference type="Pfam" id="PF13419">
    <property type="entry name" value="HAD_2"/>
    <property type="match status" value="1"/>
</dbReference>
<dbReference type="PANTHER" id="PTHR18901">
    <property type="entry name" value="2-DEOXYGLUCOSE-6-PHOSPHATE PHOSPHATASE 2"/>
    <property type="match status" value="1"/>
</dbReference>
<dbReference type="InterPro" id="IPR036412">
    <property type="entry name" value="HAD-like_sf"/>
</dbReference>
<dbReference type="AlphaFoldDB" id="A0A9E8RY19"/>
<dbReference type="SFLD" id="SFLDS00003">
    <property type="entry name" value="Haloacid_Dehalogenase"/>
    <property type="match status" value="1"/>
</dbReference>
<dbReference type="SFLD" id="SFLDG01135">
    <property type="entry name" value="C1.5.6:_HAD__Beta-PGM__Phospha"/>
    <property type="match status" value="1"/>
</dbReference>
<dbReference type="NCBIfam" id="TIGR01509">
    <property type="entry name" value="HAD-SF-IA-v3"/>
    <property type="match status" value="1"/>
</dbReference>
<dbReference type="Proteomes" id="UP001164726">
    <property type="component" value="Chromosome"/>
</dbReference>
<gene>
    <name evidence="1" type="ORF">OE105_04320</name>
</gene>
<organism evidence="1 2">
    <name type="scientific">Fervidibacillus halotolerans</name>
    <dbReference type="NCBI Taxonomy" id="2980027"/>
    <lineage>
        <taxon>Bacteria</taxon>
        <taxon>Bacillati</taxon>
        <taxon>Bacillota</taxon>
        <taxon>Bacilli</taxon>
        <taxon>Bacillales</taxon>
        <taxon>Bacillaceae</taxon>
        <taxon>Fervidibacillus</taxon>
    </lineage>
</organism>
<dbReference type="InterPro" id="IPR023198">
    <property type="entry name" value="PGP-like_dom2"/>
</dbReference>
<dbReference type="EMBL" id="CP106877">
    <property type="protein sequence ID" value="WAA13350.1"/>
    <property type="molecule type" value="Genomic_DNA"/>
</dbReference>
<protein>
    <submittedName>
        <fullName evidence="1">HAD family phosphatase</fullName>
    </submittedName>
</protein>